<dbReference type="Proteomes" id="UP000242188">
    <property type="component" value="Unassembled WGS sequence"/>
</dbReference>
<evidence type="ECO:0000313" key="2">
    <source>
        <dbReference type="EMBL" id="OWF56242.1"/>
    </source>
</evidence>
<dbReference type="PANTHER" id="PTHR46289:SF14">
    <property type="entry name" value="DUF4371 DOMAIN-CONTAINING PROTEIN"/>
    <property type="match status" value="1"/>
</dbReference>
<protein>
    <submittedName>
        <fullName evidence="2">52 kDa repressor of the inhibitor of the protein kinase</fullName>
    </submittedName>
</protein>
<proteinExistence type="predicted"/>
<comment type="caution">
    <text evidence="2">The sequence shown here is derived from an EMBL/GenBank/DDBJ whole genome shotgun (WGS) entry which is preliminary data.</text>
</comment>
<keyword evidence="2" id="KW-0418">Kinase</keyword>
<sequence length="131" mass="15470">MRRSGTTSMQAADNRVFERELQRWIARWENVDDKPTTLADTLASIKEPLLYPNIYRCIEVLLSMPVASASAERSFSLMRRLKTYLRSRMDEERMSSLALLHAYREYDIDINWAIAEFAGRKARRLCFLFRE</sequence>
<dbReference type="InterPro" id="IPR052958">
    <property type="entry name" value="IFN-induced_PKR_regulator"/>
</dbReference>
<dbReference type="AlphaFoldDB" id="A0A210R5F7"/>
<dbReference type="OrthoDB" id="10029684at2759"/>
<evidence type="ECO:0000313" key="3">
    <source>
        <dbReference type="Proteomes" id="UP000242188"/>
    </source>
</evidence>
<reference evidence="2 3" key="1">
    <citation type="journal article" date="2017" name="Nat. Ecol. Evol.">
        <title>Scallop genome provides insights into evolution of bilaterian karyotype and development.</title>
        <authorList>
            <person name="Wang S."/>
            <person name="Zhang J."/>
            <person name="Jiao W."/>
            <person name="Li J."/>
            <person name="Xun X."/>
            <person name="Sun Y."/>
            <person name="Guo X."/>
            <person name="Huan P."/>
            <person name="Dong B."/>
            <person name="Zhang L."/>
            <person name="Hu X."/>
            <person name="Sun X."/>
            <person name="Wang J."/>
            <person name="Zhao C."/>
            <person name="Wang Y."/>
            <person name="Wang D."/>
            <person name="Huang X."/>
            <person name="Wang R."/>
            <person name="Lv J."/>
            <person name="Li Y."/>
            <person name="Zhang Z."/>
            <person name="Liu B."/>
            <person name="Lu W."/>
            <person name="Hui Y."/>
            <person name="Liang J."/>
            <person name="Zhou Z."/>
            <person name="Hou R."/>
            <person name="Li X."/>
            <person name="Liu Y."/>
            <person name="Li H."/>
            <person name="Ning X."/>
            <person name="Lin Y."/>
            <person name="Zhao L."/>
            <person name="Xing Q."/>
            <person name="Dou J."/>
            <person name="Li Y."/>
            <person name="Mao J."/>
            <person name="Guo H."/>
            <person name="Dou H."/>
            <person name="Li T."/>
            <person name="Mu C."/>
            <person name="Jiang W."/>
            <person name="Fu Q."/>
            <person name="Fu X."/>
            <person name="Miao Y."/>
            <person name="Liu J."/>
            <person name="Yu Q."/>
            <person name="Li R."/>
            <person name="Liao H."/>
            <person name="Li X."/>
            <person name="Kong Y."/>
            <person name="Jiang Z."/>
            <person name="Chourrout D."/>
            <person name="Li R."/>
            <person name="Bao Z."/>
        </authorList>
    </citation>
    <scope>NUCLEOTIDE SEQUENCE [LARGE SCALE GENOMIC DNA]</scope>
    <source>
        <strain evidence="2 3">PY_sf001</strain>
    </source>
</reference>
<dbReference type="EMBL" id="NEDP02000239">
    <property type="protein sequence ID" value="OWF56242.1"/>
    <property type="molecule type" value="Genomic_DNA"/>
</dbReference>
<gene>
    <name evidence="2" type="ORF">KP79_PYT25635</name>
</gene>
<keyword evidence="3" id="KW-1185">Reference proteome</keyword>
<name>A0A210R5F7_MIZYE</name>
<keyword evidence="2" id="KW-0808">Transferase</keyword>
<dbReference type="GO" id="GO:0016301">
    <property type="term" value="F:kinase activity"/>
    <property type="evidence" value="ECO:0007669"/>
    <property type="project" value="UniProtKB-KW"/>
</dbReference>
<dbReference type="Pfam" id="PF05699">
    <property type="entry name" value="Dimer_Tnp_hAT"/>
    <property type="match status" value="1"/>
</dbReference>
<dbReference type="InterPro" id="IPR012337">
    <property type="entry name" value="RNaseH-like_sf"/>
</dbReference>
<dbReference type="PANTHER" id="PTHR46289">
    <property type="entry name" value="52 KDA REPRESSOR OF THE INHIBITOR OF THE PROTEIN KINASE-LIKE PROTEIN-RELATED"/>
    <property type="match status" value="1"/>
</dbReference>
<dbReference type="InterPro" id="IPR008906">
    <property type="entry name" value="HATC_C_dom"/>
</dbReference>
<dbReference type="SUPFAM" id="SSF53098">
    <property type="entry name" value="Ribonuclease H-like"/>
    <property type="match status" value="1"/>
</dbReference>
<accession>A0A210R5F7</accession>
<dbReference type="GO" id="GO:0046983">
    <property type="term" value="F:protein dimerization activity"/>
    <property type="evidence" value="ECO:0007669"/>
    <property type="project" value="InterPro"/>
</dbReference>
<evidence type="ECO:0000259" key="1">
    <source>
        <dbReference type="Pfam" id="PF05699"/>
    </source>
</evidence>
<dbReference type="STRING" id="6573.A0A210R5F7"/>
<organism evidence="2 3">
    <name type="scientific">Mizuhopecten yessoensis</name>
    <name type="common">Japanese scallop</name>
    <name type="synonym">Patinopecten yessoensis</name>
    <dbReference type="NCBI Taxonomy" id="6573"/>
    <lineage>
        <taxon>Eukaryota</taxon>
        <taxon>Metazoa</taxon>
        <taxon>Spiralia</taxon>
        <taxon>Lophotrochozoa</taxon>
        <taxon>Mollusca</taxon>
        <taxon>Bivalvia</taxon>
        <taxon>Autobranchia</taxon>
        <taxon>Pteriomorphia</taxon>
        <taxon>Pectinida</taxon>
        <taxon>Pectinoidea</taxon>
        <taxon>Pectinidae</taxon>
        <taxon>Mizuhopecten</taxon>
    </lineage>
</organism>
<feature type="domain" description="HAT C-terminal dimerisation" evidence="1">
    <location>
        <begin position="49"/>
        <end position="103"/>
    </location>
</feature>